<dbReference type="Pfam" id="PF03626">
    <property type="entry name" value="COX4_pro"/>
    <property type="match status" value="1"/>
</dbReference>
<dbReference type="NCBIfam" id="TIGR02229">
    <property type="entry name" value="caa3_sub_IV"/>
    <property type="match status" value="1"/>
</dbReference>
<organism evidence="7 8">
    <name type="scientific">Pelotalea chapellei</name>
    <dbReference type="NCBI Taxonomy" id="44671"/>
    <lineage>
        <taxon>Bacteria</taxon>
        <taxon>Pseudomonadati</taxon>
        <taxon>Thermodesulfobacteriota</taxon>
        <taxon>Desulfuromonadia</taxon>
        <taxon>Geobacterales</taxon>
        <taxon>Geobacteraceae</taxon>
        <taxon>Pelotalea</taxon>
    </lineage>
</organism>
<sequence length="99" mass="10781">MPSDTTAGHIASYGKLTAVWLCLLILTGLTVLITRMDLGGYKVVGALTIACTKAGLVIAFFMHMRYEGRLLRGLLFLALITLALYMGLTFVDVLYRGLP</sequence>
<evidence type="ECO:0000256" key="1">
    <source>
        <dbReference type="ARBA" id="ARBA00004651"/>
    </source>
</evidence>
<protein>
    <submittedName>
        <fullName evidence="7">Cytochrome C oxidase subunit IV family protein</fullName>
    </submittedName>
</protein>
<gene>
    <name evidence="7" type="ORF">KJB30_05065</name>
</gene>
<keyword evidence="8" id="KW-1185">Reference proteome</keyword>
<keyword evidence="3 6" id="KW-0812">Transmembrane</keyword>
<evidence type="ECO:0000256" key="5">
    <source>
        <dbReference type="ARBA" id="ARBA00023136"/>
    </source>
</evidence>
<evidence type="ECO:0000256" key="4">
    <source>
        <dbReference type="ARBA" id="ARBA00022989"/>
    </source>
</evidence>
<dbReference type="InterPro" id="IPR005171">
    <property type="entry name" value="Cyt_c_oxidase_su4_prok"/>
</dbReference>
<comment type="caution">
    <text evidence="7">The sequence shown here is derived from an EMBL/GenBank/DDBJ whole genome shotgun (WGS) entry which is preliminary data.</text>
</comment>
<proteinExistence type="predicted"/>
<evidence type="ECO:0000256" key="6">
    <source>
        <dbReference type="SAM" id="Phobius"/>
    </source>
</evidence>
<keyword evidence="2" id="KW-1003">Cell membrane</keyword>
<name>A0ABS5U647_9BACT</name>
<feature type="transmembrane region" description="Helical" evidence="6">
    <location>
        <begin position="74"/>
        <end position="95"/>
    </location>
</feature>
<reference evidence="7 8" key="1">
    <citation type="submission" date="2021-05" db="EMBL/GenBank/DDBJ databases">
        <title>The draft genome of Geobacter chapellei DSM 13688.</title>
        <authorList>
            <person name="Xu Z."/>
            <person name="Masuda Y."/>
            <person name="Itoh H."/>
            <person name="Senoo K."/>
        </authorList>
    </citation>
    <scope>NUCLEOTIDE SEQUENCE [LARGE SCALE GENOMIC DNA]</scope>
    <source>
        <strain evidence="7 8">DSM 13688</strain>
    </source>
</reference>
<dbReference type="RefSeq" id="WP_214296858.1">
    <property type="nucleotide sequence ID" value="NZ_JAHDYS010000004.1"/>
</dbReference>
<comment type="subcellular location">
    <subcellularLocation>
        <location evidence="1">Cell membrane</location>
        <topology evidence="1">Multi-pass membrane protein</topology>
    </subcellularLocation>
</comment>
<feature type="transmembrane region" description="Helical" evidence="6">
    <location>
        <begin position="12"/>
        <end position="33"/>
    </location>
</feature>
<dbReference type="EMBL" id="JAHDYS010000004">
    <property type="protein sequence ID" value="MBT1071140.1"/>
    <property type="molecule type" value="Genomic_DNA"/>
</dbReference>
<feature type="transmembrane region" description="Helical" evidence="6">
    <location>
        <begin position="39"/>
        <end position="62"/>
    </location>
</feature>
<evidence type="ECO:0000256" key="2">
    <source>
        <dbReference type="ARBA" id="ARBA00022475"/>
    </source>
</evidence>
<evidence type="ECO:0000313" key="7">
    <source>
        <dbReference type="EMBL" id="MBT1071140.1"/>
    </source>
</evidence>
<dbReference type="Proteomes" id="UP000784128">
    <property type="component" value="Unassembled WGS sequence"/>
</dbReference>
<evidence type="ECO:0000313" key="8">
    <source>
        <dbReference type="Proteomes" id="UP000784128"/>
    </source>
</evidence>
<accession>A0ABS5U647</accession>
<dbReference type="InterPro" id="IPR011743">
    <property type="entry name" value="Caa3_sub_IV"/>
</dbReference>
<evidence type="ECO:0000256" key="3">
    <source>
        <dbReference type="ARBA" id="ARBA00022692"/>
    </source>
</evidence>
<keyword evidence="4 6" id="KW-1133">Transmembrane helix</keyword>
<keyword evidence="5 6" id="KW-0472">Membrane</keyword>